<keyword evidence="2" id="KW-0472">Membrane</keyword>
<evidence type="ECO:0000259" key="3">
    <source>
        <dbReference type="Pfam" id="PF13785"/>
    </source>
</evidence>
<evidence type="ECO:0000256" key="1">
    <source>
        <dbReference type="SAM" id="MobiDB-lite"/>
    </source>
</evidence>
<name>A0ABQ5QAZ3_9BACT</name>
<sequence length="685" mass="74337">MSTLASCPSCGAALSFRPGTMVAVCSYCKALAARKDRDVEQLGKVADLVDTGSPLGLGASGTYAGRTFSLAGRVQLKHPLGGVWDEWYLALDDGRWGWLAEAQGRFYLTFTQTPHGALPAVDSLQAGASVDLGPDGTWTVDEVSHAAFHSAEGEIPWALDPGATYRFADLSGRNGAFATLDYGEDTPLFFLGREIPLADLHLQGGTRKPAKVGTQALNCPKCGGALSLHAPDQTQRVGCPSCGSLLSAENGKLAFLKSLKQPHQDVVIPLGAEGTLNGEKIICIGQLRRSCSIEGTSYPWIEYLLLDSQHGFKWLVESEGHWSLATAVPPGEVPQVEGAQRNLWTLGQHWRRFQDVVAVVEGVWGEFYWTVEQGEEVQVTEFVSPPQSLTREWQRHKGGGQEVNWSRSVYLEPEAVWSAFKLEGRPSAPQGISSFQPNPHKTTLAKSRLWIMGALGLLLILVMAESVTHRNVELFSRKLDLYEMSPGLRTGTPETARRGIPARRPATPATLGTTPSAPAPSDAPPTEAQEPVFFSDPIEIKDGHSNLAVTLRAPVNNAWVSLDGALVSETTGVAELFLLESSYYHGVDGGESWSEGEQVSTVFLSAVPPGNYVLRLAPQWDGTFPPVRAIDVQLRQGVMRWLYPMLALVGILIVPLLLVFRMAAFESRRWQESMYAPRAASGGDD</sequence>
<feature type="region of interest" description="Disordered" evidence="1">
    <location>
        <begin position="486"/>
        <end position="529"/>
    </location>
</feature>
<evidence type="ECO:0000313" key="4">
    <source>
        <dbReference type="EMBL" id="GLH71877.1"/>
    </source>
</evidence>
<keyword evidence="5" id="KW-1185">Reference proteome</keyword>
<feature type="transmembrane region" description="Helical" evidence="2">
    <location>
        <begin position="641"/>
        <end position="664"/>
    </location>
</feature>
<comment type="caution">
    <text evidence="4">The sequence shown here is derived from an EMBL/GenBank/DDBJ whole genome shotgun (WGS) entry which is preliminary data.</text>
</comment>
<evidence type="ECO:0000313" key="5">
    <source>
        <dbReference type="Proteomes" id="UP001165069"/>
    </source>
</evidence>
<feature type="domain" description="DUF4178" evidence="3">
    <location>
        <begin position="57"/>
        <end position="196"/>
    </location>
</feature>
<gene>
    <name evidence="4" type="ORF">GETHLI_03790</name>
</gene>
<feature type="domain" description="DUF4178" evidence="3">
    <location>
        <begin position="270"/>
        <end position="413"/>
    </location>
</feature>
<evidence type="ECO:0000256" key="2">
    <source>
        <dbReference type="SAM" id="Phobius"/>
    </source>
</evidence>
<organism evidence="4 5">
    <name type="scientific">Geothrix limicola</name>
    <dbReference type="NCBI Taxonomy" id="2927978"/>
    <lineage>
        <taxon>Bacteria</taxon>
        <taxon>Pseudomonadati</taxon>
        <taxon>Acidobacteriota</taxon>
        <taxon>Holophagae</taxon>
        <taxon>Holophagales</taxon>
        <taxon>Holophagaceae</taxon>
        <taxon>Geothrix</taxon>
    </lineage>
</organism>
<dbReference type="RefSeq" id="WP_285569560.1">
    <property type="nucleotide sequence ID" value="NZ_BSDE01000001.1"/>
</dbReference>
<dbReference type="Proteomes" id="UP001165069">
    <property type="component" value="Unassembled WGS sequence"/>
</dbReference>
<keyword evidence="2" id="KW-1133">Transmembrane helix</keyword>
<accession>A0ABQ5QAZ3</accession>
<keyword evidence="2" id="KW-0812">Transmembrane</keyword>
<dbReference type="Pfam" id="PF13785">
    <property type="entry name" value="DUF4178"/>
    <property type="match status" value="2"/>
</dbReference>
<dbReference type="InterPro" id="IPR025235">
    <property type="entry name" value="DUF4178"/>
</dbReference>
<dbReference type="EMBL" id="BSDE01000001">
    <property type="protein sequence ID" value="GLH71877.1"/>
    <property type="molecule type" value="Genomic_DNA"/>
</dbReference>
<proteinExistence type="predicted"/>
<reference evidence="4 5" key="1">
    <citation type="journal article" date="2023" name="Antonie Van Leeuwenhoek">
        <title>Mesoterricola silvestris gen. nov., sp. nov., Mesoterricola sediminis sp. nov., Geothrix oryzae sp. nov., Geothrix edaphica sp. nov., Geothrix rubra sp. nov., and Geothrix limicola sp. nov., six novel members of Acidobacteriota isolated from soils.</title>
        <authorList>
            <person name="Itoh H."/>
            <person name="Sugisawa Y."/>
            <person name="Mise K."/>
            <person name="Xu Z."/>
            <person name="Kuniyasu M."/>
            <person name="Ushijima N."/>
            <person name="Kawano K."/>
            <person name="Kobayashi E."/>
            <person name="Shiratori Y."/>
            <person name="Masuda Y."/>
            <person name="Senoo K."/>
        </authorList>
    </citation>
    <scope>NUCLEOTIDE SEQUENCE [LARGE SCALE GENOMIC DNA]</scope>
    <source>
        <strain evidence="4 5">Red804</strain>
    </source>
</reference>
<protein>
    <recommendedName>
        <fullName evidence="3">DUF4178 domain-containing protein</fullName>
    </recommendedName>
</protein>